<reference evidence="2 3" key="1">
    <citation type="submission" date="2015-09" db="EMBL/GenBank/DDBJ databases">
        <authorList>
            <consortium name="Swine Surveillance"/>
        </authorList>
    </citation>
    <scope>NUCLEOTIDE SEQUENCE [LARGE SCALE GENOMIC DNA]</scope>
    <source>
        <strain evidence="2 3">CECT 4292</strain>
    </source>
</reference>
<gene>
    <name evidence="2" type="ORF">RUA4292_01285</name>
</gene>
<dbReference type="RefSeq" id="WP_058276836.1">
    <property type="nucleotide sequence ID" value="NZ_CYPU01000021.1"/>
</dbReference>
<evidence type="ECO:0008006" key="4">
    <source>
        <dbReference type="Google" id="ProtNLM"/>
    </source>
</evidence>
<dbReference type="AlphaFoldDB" id="A0A0P1F1I0"/>
<accession>A0A0P1F1I0</accession>
<keyword evidence="1" id="KW-0732">Signal</keyword>
<protein>
    <recommendedName>
        <fullName evidence="4">Porin</fullName>
    </recommendedName>
</protein>
<dbReference type="SUPFAM" id="SSF56935">
    <property type="entry name" value="Porins"/>
    <property type="match status" value="1"/>
</dbReference>
<evidence type="ECO:0000313" key="3">
    <source>
        <dbReference type="Proteomes" id="UP000050783"/>
    </source>
</evidence>
<sequence>MIAKRKTALLLAVSTLGMSGAAAFAQDAQTQTELDALRARVEALEAANPGAGTGDLRIGNTTLDVYGYVKADFFYDTDFELGDLADATQIGEPANATSGTFGATVRQSRIGLRTNTPSAIGDIAGQLELDLFSGGTDGPAELRLRHANIRIGDNWLIGQFWTNFQPLDTYPTTVEFNGPVGIPFARAPQVRYTNTLGSDTTFAVAIEENVGGSDSNDPVLTGSIEYNNGTYLARASALYGKAQSGAVEVDQTGYTLSAGIRPWQGGLFQVNYVDGEALGPYLIAAGDAIVNGQANDVDGFTVEFRQELSPKWNVGIAYGQENYDLPTSTGTLSFTEVETIHVNAFYKATDNLTLSAEYFYGERNDAPTGRTFDSNRIQLAAQLNF</sequence>
<name>A0A0P1F1I0_9RHOB</name>
<evidence type="ECO:0000313" key="2">
    <source>
        <dbReference type="EMBL" id="CUH47117.1"/>
    </source>
</evidence>
<dbReference type="GeneID" id="55492545"/>
<organism evidence="2 3">
    <name type="scientific">Ruegeria atlantica</name>
    <dbReference type="NCBI Taxonomy" id="81569"/>
    <lineage>
        <taxon>Bacteria</taxon>
        <taxon>Pseudomonadati</taxon>
        <taxon>Pseudomonadota</taxon>
        <taxon>Alphaproteobacteria</taxon>
        <taxon>Rhodobacterales</taxon>
        <taxon>Roseobacteraceae</taxon>
        <taxon>Ruegeria</taxon>
    </lineage>
</organism>
<proteinExistence type="predicted"/>
<dbReference type="Gene3D" id="2.40.160.10">
    <property type="entry name" value="Porin"/>
    <property type="match status" value="1"/>
</dbReference>
<evidence type="ECO:0000256" key="1">
    <source>
        <dbReference type="SAM" id="SignalP"/>
    </source>
</evidence>
<dbReference type="STRING" id="81569.RUM4293_04708"/>
<dbReference type="EMBL" id="CYPU01000021">
    <property type="protein sequence ID" value="CUH47117.1"/>
    <property type="molecule type" value="Genomic_DNA"/>
</dbReference>
<dbReference type="OrthoDB" id="9763822at2"/>
<feature type="chain" id="PRO_5006062166" description="Porin" evidence="1">
    <location>
        <begin position="26"/>
        <end position="385"/>
    </location>
</feature>
<feature type="signal peptide" evidence="1">
    <location>
        <begin position="1"/>
        <end position="25"/>
    </location>
</feature>
<dbReference type="InterPro" id="IPR045748">
    <property type="entry name" value="DcaP"/>
</dbReference>
<dbReference type="InterPro" id="IPR023614">
    <property type="entry name" value="Porin_dom_sf"/>
</dbReference>
<dbReference type="Pfam" id="PF19577">
    <property type="entry name" value="DcaP"/>
    <property type="match status" value="1"/>
</dbReference>
<dbReference type="Proteomes" id="UP000050783">
    <property type="component" value="Unassembled WGS sequence"/>
</dbReference>